<comment type="similarity">
    <text evidence="2 8">Belongs to the pantothenate synthetase family.</text>
</comment>
<dbReference type="SUPFAM" id="SSF52374">
    <property type="entry name" value="Nucleotidylyl transferase"/>
    <property type="match status" value="1"/>
</dbReference>
<name>A0A9X2IFP5_9ACTN</name>
<dbReference type="InterPro" id="IPR042176">
    <property type="entry name" value="Pantoate_ligase_C"/>
</dbReference>
<dbReference type="Gene3D" id="3.40.50.620">
    <property type="entry name" value="HUPs"/>
    <property type="match status" value="1"/>
</dbReference>
<dbReference type="GO" id="GO:0005524">
    <property type="term" value="F:ATP binding"/>
    <property type="evidence" value="ECO:0007669"/>
    <property type="project" value="UniProtKB-KW"/>
</dbReference>
<feature type="binding site" evidence="8">
    <location>
        <begin position="45"/>
        <end position="52"/>
    </location>
    <ligand>
        <name>ATP</name>
        <dbReference type="ChEBI" id="CHEBI:30616"/>
    </ligand>
</feature>
<dbReference type="PANTHER" id="PTHR21299:SF1">
    <property type="entry name" value="PANTOATE--BETA-ALANINE LIGASE"/>
    <property type="match status" value="1"/>
</dbReference>
<keyword evidence="5 8" id="KW-0547">Nucleotide-binding</keyword>
<dbReference type="RefSeq" id="WP_250827945.1">
    <property type="nucleotide sequence ID" value="NZ_JAMOIL010000019.1"/>
</dbReference>
<keyword evidence="3 8" id="KW-0436">Ligase</keyword>
<dbReference type="AlphaFoldDB" id="A0A9X2IFP5"/>
<comment type="miscellaneous">
    <text evidence="8">The reaction proceeds by a bi uni uni bi ping pong mechanism.</text>
</comment>
<comment type="function">
    <text evidence="8">Catalyzes the condensation of pantoate with beta-alanine in an ATP-dependent reaction via a pantoyl-adenylate intermediate.</text>
</comment>
<comment type="subcellular location">
    <subcellularLocation>
        <location evidence="8">Cytoplasm</location>
    </subcellularLocation>
</comment>
<dbReference type="HAMAP" id="MF_00158">
    <property type="entry name" value="PanC"/>
    <property type="match status" value="1"/>
</dbReference>
<dbReference type="GO" id="GO:0005829">
    <property type="term" value="C:cytosol"/>
    <property type="evidence" value="ECO:0007669"/>
    <property type="project" value="TreeGrafter"/>
</dbReference>
<dbReference type="EC" id="6.3.2.1" evidence="8"/>
<evidence type="ECO:0000256" key="5">
    <source>
        <dbReference type="ARBA" id="ARBA00022741"/>
    </source>
</evidence>
<dbReference type="GO" id="GO:0015940">
    <property type="term" value="P:pantothenate biosynthetic process"/>
    <property type="evidence" value="ECO:0007669"/>
    <property type="project" value="UniProtKB-UniRule"/>
</dbReference>
<evidence type="ECO:0000313" key="10">
    <source>
        <dbReference type="Proteomes" id="UP001139485"/>
    </source>
</evidence>
<dbReference type="CDD" id="cd00560">
    <property type="entry name" value="PanC"/>
    <property type="match status" value="1"/>
</dbReference>
<dbReference type="GO" id="GO:0004592">
    <property type="term" value="F:pantoate-beta-alanine ligase activity"/>
    <property type="evidence" value="ECO:0007669"/>
    <property type="project" value="UniProtKB-UniRule"/>
</dbReference>
<feature type="binding site" evidence="8">
    <location>
        <position position="78"/>
    </location>
    <ligand>
        <name>(R)-pantoate</name>
        <dbReference type="ChEBI" id="CHEBI:15980"/>
    </ligand>
</feature>
<dbReference type="PANTHER" id="PTHR21299">
    <property type="entry name" value="CYTIDYLATE KINASE/PANTOATE-BETA-ALANINE LIGASE"/>
    <property type="match status" value="1"/>
</dbReference>
<evidence type="ECO:0000256" key="4">
    <source>
        <dbReference type="ARBA" id="ARBA00022655"/>
    </source>
</evidence>
<dbReference type="InterPro" id="IPR014729">
    <property type="entry name" value="Rossmann-like_a/b/a_fold"/>
</dbReference>
<comment type="caution">
    <text evidence="9">The sequence shown here is derived from an EMBL/GenBank/DDBJ whole genome shotgun (WGS) entry which is preliminary data.</text>
</comment>
<dbReference type="InterPro" id="IPR003721">
    <property type="entry name" value="Pantoate_ligase"/>
</dbReference>
<evidence type="ECO:0000313" key="9">
    <source>
        <dbReference type="EMBL" id="MCM0621532.1"/>
    </source>
</evidence>
<feature type="binding site" evidence="8">
    <location>
        <begin position="204"/>
        <end position="207"/>
    </location>
    <ligand>
        <name>ATP</name>
        <dbReference type="ChEBI" id="CHEBI:30616"/>
    </ligand>
</feature>
<comment type="caution">
    <text evidence="8">Lacks conserved residue(s) required for the propagation of feature annotation.</text>
</comment>
<evidence type="ECO:0000256" key="7">
    <source>
        <dbReference type="ARBA" id="ARBA00048258"/>
    </source>
</evidence>
<reference evidence="9" key="1">
    <citation type="submission" date="2022-05" db="EMBL/GenBank/DDBJ databases">
        <authorList>
            <person name="Tuo L."/>
        </authorList>
    </citation>
    <scope>NUCLEOTIDE SEQUENCE</scope>
    <source>
        <strain evidence="9">BSK12Z-4</strain>
    </source>
</reference>
<dbReference type="EMBL" id="JAMOIL010000019">
    <property type="protein sequence ID" value="MCM0621532.1"/>
    <property type="molecule type" value="Genomic_DNA"/>
</dbReference>
<evidence type="ECO:0000256" key="2">
    <source>
        <dbReference type="ARBA" id="ARBA00009256"/>
    </source>
</evidence>
<comment type="pathway">
    <text evidence="1 8">Cofactor biosynthesis; (R)-pantothenate biosynthesis; (R)-pantothenate from (R)-pantoate and beta-alanine: step 1/1.</text>
</comment>
<evidence type="ECO:0000256" key="6">
    <source>
        <dbReference type="ARBA" id="ARBA00022840"/>
    </source>
</evidence>
<evidence type="ECO:0000256" key="8">
    <source>
        <dbReference type="HAMAP-Rule" id="MF_00158"/>
    </source>
</evidence>
<gene>
    <name evidence="8 9" type="primary">panC</name>
    <name evidence="9" type="ORF">M8330_14660</name>
</gene>
<dbReference type="NCBIfam" id="TIGR00018">
    <property type="entry name" value="panC"/>
    <property type="match status" value="1"/>
</dbReference>
<feature type="binding site" evidence="8">
    <location>
        <position position="173"/>
    </location>
    <ligand>
        <name>(R)-pantoate</name>
        <dbReference type="ChEBI" id="CHEBI:15980"/>
    </ligand>
</feature>
<evidence type="ECO:0000256" key="3">
    <source>
        <dbReference type="ARBA" id="ARBA00022598"/>
    </source>
</evidence>
<proteinExistence type="inferred from homology"/>
<comment type="subunit">
    <text evidence="8">Homodimer.</text>
</comment>
<keyword evidence="4 8" id="KW-0566">Pantothenate biosynthesis</keyword>
<keyword evidence="10" id="KW-1185">Reference proteome</keyword>
<accession>A0A9X2IFP5</accession>
<feature type="binding site" evidence="8">
    <location>
        <begin position="167"/>
        <end position="170"/>
    </location>
    <ligand>
        <name>ATP</name>
        <dbReference type="ChEBI" id="CHEBI:30616"/>
    </ligand>
</feature>
<dbReference type="Gene3D" id="3.30.1300.10">
    <property type="entry name" value="Pantoate-beta-alanine ligase, C-terminal domain"/>
    <property type="match status" value="1"/>
</dbReference>
<comment type="catalytic activity">
    <reaction evidence="7 8">
        <text>(R)-pantoate + beta-alanine + ATP = (R)-pantothenate + AMP + diphosphate + H(+)</text>
        <dbReference type="Rhea" id="RHEA:10912"/>
        <dbReference type="ChEBI" id="CHEBI:15378"/>
        <dbReference type="ChEBI" id="CHEBI:15980"/>
        <dbReference type="ChEBI" id="CHEBI:29032"/>
        <dbReference type="ChEBI" id="CHEBI:30616"/>
        <dbReference type="ChEBI" id="CHEBI:33019"/>
        <dbReference type="ChEBI" id="CHEBI:57966"/>
        <dbReference type="ChEBI" id="CHEBI:456215"/>
        <dbReference type="EC" id="6.3.2.1"/>
    </reaction>
</comment>
<evidence type="ECO:0000256" key="1">
    <source>
        <dbReference type="ARBA" id="ARBA00004990"/>
    </source>
</evidence>
<protein>
    <recommendedName>
        <fullName evidence="8">Pantothenate synthetase</fullName>
        <shortName evidence="8">PS</shortName>
        <ecNumber evidence="8">6.3.2.1</ecNumber>
    </recommendedName>
    <alternativeName>
        <fullName evidence="8">Pantoate--beta-alanine ligase</fullName>
    </alternativeName>
    <alternativeName>
        <fullName evidence="8">Pantoate-activating enzyme</fullName>
    </alternativeName>
</protein>
<dbReference type="Proteomes" id="UP001139485">
    <property type="component" value="Unassembled WGS sequence"/>
</dbReference>
<keyword evidence="6 8" id="KW-0067">ATP-binding</keyword>
<feature type="binding site" evidence="8">
    <location>
        <position position="78"/>
    </location>
    <ligand>
        <name>beta-alanine</name>
        <dbReference type="ChEBI" id="CHEBI:57966"/>
    </ligand>
</feature>
<feature type="active site" description="Proton donor" evidence="8">
    <location>
        <position position="52"/>
    </location>
</feature>
<dbReference type="Pfam" id="PF02569">
    <property type="entry name" value="Pantoate_ligase"/>
    <property type="match status" value="1"/>
</dbReference>
<organism evidence="9 10">
    <name type="scientific">Nocardioides bruguierae</name>
    <dbReference type="NCBI Taxonomy" id="2945102"/>
    <lineage>
        <taxon>Bacteria</taxon>
        <taxon>Bacillati</taxon>
        <taxon>Actinomycetota</taxon>
        <taxon>Actinomycetes</taxon>
        <taxon>Propionibacteriales</taxon>
        <taxon>Nocardioidaceae</taxon>
        <taxon>Nocardioides</taxon>
    </lineage>
</organism>
<sequence>MTATTTATATRRPVLVRTREELAAAIAERQVVLGRPGRVGLVPTMGALHDGHASLMRAAREQVGDGPLVVSVFVNPLQFGAGEDLDRYPRTLDADLEVCAEAGVDVVFAPTVAEMYPTWPAQPQVTVEPGPLGEVLEGATRPGHYRGVLTVVAKLFGLVRPDLAIFGEKDYQQLVLIKQMAADLCLPVEVVGGATRRESDGLALSSRNRYLDEEQRRVSLALSRALLAGQAAGVDGAAAVLEAAGAVLAAEPGLEPDYLALTDPALGDLPQAPEPGTAARLLVAAKVGTTRLIDNVPVSLG</sequence>
<keyword evidence="8" id="KW-0963">Cytoplasm</keyword>